<dbReference type="InterPro" id="IPR023606">
    <property type="entry name" value="CoA-Trfase_III_dom_1_sf"/>
</dbReference>
<protein>
    <submittedName>
        <fullName evidence="2">Formyl-coenzyme A transferase</fullName>
        <ecNumber evidence="2">2.8.3.16</ecNumber>
    </submittedName>
</protein>
<dbReference type="Gene3D" id="3.40.50.10540">
    <property type="entry name" value="Crotonobetainyl-coa:carnitine coa-transferase, domain 1"/>
    <property type="match status" value="1"/>
</dbReference>
<evidence type="ECO:0000313" key="2">
    <source>
        <dbReference type="EMBL" id="SLN67077.1"/>
    </source>
</evidence>
<dbReference type="Pfam" id="PF02515">
    <property type="entry name" value="CoA_transf_3"/>
    <property type="match status" value="1"/>
</dbReference>
<dbReference type="GO" id="GO:0033608">
    <property type="term" value="F:formyl-CoA transferase activity"/>
    <property type="evidence" value="ECO:0007669"/>
    <property type="project" value="UniProtKB-EC"/>
</dbReference>
<dbReference type="RefSeq" id="WP_085884413.1">
    <property type="nucleotide sequence ID" value="NZ_FWFR01000002.1"/>
</dbReference>
<dbReference type="Gene3D" id="3.30.1540.10">
    <property type="entry name" value="formyl-coa transferase, domain 3"/>
    <property type="match status" value="1"/>
</dbReference>
<dbReference type="PANTHER" id="PTHR48207:SF3">
    <property type="entry name" value="SUCCINATE--HYDROXYMETHYLGLUTARATE COA-TRANSFERASE"/>
    <property type="match status" value="1"/>
</dbReference>
<dbReference type="EC" id="2.8.3.16" evidence="2"/>
<dbReference type="OrthoDB" id="5720311at2"/>
<accession>A0A1Y5TMJ8</accession>
<keyword evidence="1 2" id="KW-0808">Transferase</keyword>
<dbReference type="InterPro" id="IPR050483">
    <property type="entry name" value="CoA-transferase_III_domain"/>
</dbReference>
<proteinExistence type="predicted"/>
<dbReference type="AlphaFoldDB" id="A0A1Y5TMJ8"/>
<organism evidence="2 3">
    <name type="scientific">Oceanibacterium hippocampi</name>
    <dbReference type="NCBI Taxonomy" id="745714"/>
    <lineage>
        <taxon>Bacteria</taxon>
        <taxon>Pseudomonadati</taxon>
        <taxon>Pseudomonadota</taxon>
        <taxon>Alphaproteobacteria</taxon>
        <taxon>Sneathiellales</taxon>
        <taxon>Sneathiellaceae</taxon>
        <taxon>Oceanibacterium</taxon>
    </lineage>
</organism>
<evidence type="ECO:0000313" key="3">
    <source>
        <dbReference type="Proteomes" id="UP000193200"/>
    </source>
</evidence>
<dbReference type="InterPro" id="IPR003673">
    <property type="entry name" value="CoA-Trfase_fam_III"/>
</dbReference>
<dbReference type="Proteomes" id="UP000193200">
    <property type="component" value="Unassembled WGS sequence"/>
</dbReference>
<dbReference type="EMBL" id="FWFR01000002">
    <property type="protein sequence ID" value="SLN67077.1"/>
    <property type="molecule type" value="Genomic_DNA"/>
</dbReference>
<evidence type="ECO:0000256" key="1">
    <source>
        <dbReference type="ARBA" id="ARBA00022679"/>
    </source>
</evidence>
<dbReference type="SUPFAM" id="SSF89796">
    <property type="entry name" value="CoA-transferase family III (CaiB/BaiF)"/>
    <property type="match status" value="1"/>
</dbReference>
<sequence length="394" mass="43130">MSGPLEGVRILDFSRFIAGPYCGALLGDLGADVIRIEKVAGGEDRYITPVSEDGIGASYLQMNRNKKSITLNPRKERGKEIVRKLLRTADVVLVNMPPDALVELGLDYKTLRETKPDIILTSTTAFGEGGPYGNRVGFDGIAQVMSGAAYLAGSPGRPQRCVAPYVDFGTAMASTIGTLVAIMEHRRSGKGQEVGCDLLGTALNVFNMQLIEQAITGVGRVATENRSPTTAPTDIFRCTDGWIMIQVAGQPLWRRWIEMVGATEWLTDERFKDDLSRGENGEVVSARMAAWCAERTVSEALTACEEARIPCGPVYSPQQTLDDPHVRERNYFRPVTYPGVDKPVPIADTPFRLSGSDVRIRCRAPLLGEHTDEILNELGYTGPEIAELRELRVV</sequence>
<name>A0A1Y5TMJ8_9PROT</name>
<keyword evidence="3" id="KW-1185">Reference proteome</keyword>
<reference evidence="2 3" key="1">
    <citation type="submission" date="2017-03" db="EMBL/GenBank/DDBJ databases">
        <authorList>
            <person name="Afonso C.L."/>
            <person name="Miller P.J."/>
            <person name="Scott M.A."/>
            <person name="Spackman E."/>
            <person name="Goraichik I."/>
            <person name="Dimitrov K.M."/>
            <person name="Suarez D.L."/>
            <person name="Swayne D.E."/>
        </authorList>
    </citation>
    <scope>NUCLEOTIDE SEQUENCE [LARGE SCALE GENOMIC DNA]</scope>
    <source>
        <strain evidence="2 3">CECT 7691</strain>
    </source>
</reference>
<gene>
    <name evidence="2" type="primary">frc_8</name>
    <name evidence="2" type="ORF">OCH7691_03109</name>
</gene>
<dbReference type="PANTHER" id="PTHR48207">
    <property type="entry name" value="SUCCINATE--HYDROXYMETHYLGLUTARATE COA-TRANSFERASE"/>
    <property type="match status" value="1"/>
</dbReference>
<dbReference type="InParanoid" id="A0A1Y5TMJ8"/>
<dbReference type="InterPro" id="IPR044855">
    <property type="entry name" value="CoA-Trfase_III_dom3_sf"/>
</dbReference>